<accession>A0ABS7USM9</accession>
<sequence>MSHLYPYHMSYYQPQHVSQFPQFPQSEMWAKQLIKQPLYPHLKPQVLNYIDPFVKYGLKEATATSYEHALQEVAAMSYLLGKGMDPHTAYLTVESWEMNEMF</sequence>
<proteinExistence type="predicted"/>
<dbReference type="RefSeq" id="WP_224139341.1">
    <property type="nucleotide sequence ID" value="NZ_JAIQUM010000025.1"/>
</dbReference>
<evidence type="ECO:0000313" key="2">
    <source>
        <dbReference type="Proteomes" id="UP001165287"/>
    </source>
</evidence>
<evidence type="ECO:0000313" key="1">
    <source>
        <dbReference type="EMBL" id="MBZ5751064.1"/>
    </source>
</evidence>
<reference evidence="1" key="1">
    <citation type="submission" date="2024-05" db="EMBL/GenBank/DDBJ databases">
        <title>Metabacillus sp. nov., isolated from the rhizosphere soil of tomato plants.</title>
        <authorList>
            <person name="Ma R."/>
        </authorList>
    </citation>
    <scope>NUCLEOTIDE SEQUENCE</scope>
    <source>
        <strain evidence="1">DBTR6</strain>
    </source>
</reference>
<comment type="caution">
    <text evidence="1">The sequence shown here is derived from an EMBL/GenBank/DDBJ whole genome shotgun (WGS) entry which is preliminary data.</text>
</comment>
<protein>
    <submittedName>
        <fullName evidence="1">Uncharacterized protein</fullName>
    </submittedName>
</protein>
<organism evidence="1 2">
    <name type="scientific">Metabacillus rhizolycopersici</name>
    <dbReference type="NCBI Taxonomy" id="2875709"/>
    <lineage>
        <taxon>Bacteria</taxon>
        <taxon>Bacillati</taxon>
        <taxon>Bacillota</taxon>
        <taxon>Bacilli</taxon>
        <taxon>Bacillales</taxon>
        <taxon>Bacillaceae</taxon>
        <taxon>Metabacillus</taxon>
    </lineage>
</organism>
<dbReference type="Proteomes" id="UP001165287">
    <property type="component" value="Unassembled WGS sequence"/>
</dbReference>
<gene>
    <name evidence="1" type="ORF">K9V48_12585</name>
</gene>
<keyword evidence="2" id="KW-1185">Reference proteome</keyword>
<dbReference type="EMBL" id="JAIQUM010000025">
    <property type="protein sequence ID" value="MBZ5751064.1"/>
    <property type="molecule type" value="Genomic_DNA"/>
</dbReference>
<name>A0ABS7USM9_9BACI</name>